<dbReference type="EMBL" id="AUZX01016244">
    <property type="protein sequence ID" value="EQD26168.1"/>
    <property type="molecule type" value="Genomic_DNA"/>
</dbReference>
<evidence type="ECO:0000256" key="1">
    <source>
        <dbReference type="ARBA" id="ARBA00022884"/>
    </source>
</evidence>
<dbReference type="CDD" id="cd11364">
    <property type="entry name" value="RNase_PH_PNPase_2"/>
    <property type="match status" value="1"/>
</dbReference>
<dbReference type="Gene3D" id="3.30.230.70">
    <property type="entry name" value="GHMP Kinase, N-terminal domain"/>
    <property type="match status" value="1"/>
</dbReference>
<dbReference type="Pfam" id="PF03726">
    <property type="entry name" value="PNPase"/>
    <property type="match status" value="1"/>
</dbReference>
<dbReference type="AlphaFoldDB" id="T0XZ44"/>
<dbReference type="SUPFAM" id="SSF54211">
    <property type="entry name" value="Ribosomal protein S5 domain 2-like"/>
    <property type="match status" value="1"/>
</dbReference>
<evidence type="ECO:0000313" key="4">
    <source>
        <dbReference type="EMBL" id="EQD26168.1"/>
    </source>
</evidence>
<keyword evidence="1" id="KW-0694">RNA-binding</keyword>
<dbReference type="InterPro" id="IPR036345">
    <property type="entry name" value="ExoRNase_PH_dom2_sf"/>
</dbReference>
<name>T0XZ44_9ZZZZ</name>
<protein>
    <submittedName>
        <fullName evidence="4">Polyribonucleotide nucleotidyltransferase</fullName>
    </submittedName>
</protein>
<dbReference type="InterPro" id="IPR012162">
    <property type="entry name" value="PNPase"/>
</dbReference>
<evidence type="ECO:0000259" key="3">
    <source>
        <dbReference type="Pfam" id="PF03726"/>
    </source>
</evidence>
<dbReference type="FunFam" id="3.30.230.70:FF:000002">
    <property type="entry name" value="Polyribonucleotide nucleotidyltransferase"/>
    <property type="match status" value="1"/>
</dbReference>
<dbReference type="GO" id="GO:0006402">
    <property type="term" value="P:mRNA catabolic process"/>
    <property type="evidence" value="ECO:0007669"/>
    <property type="project" value="InterPro"/>
</dbReference>
<organism evidence="4">
    <name type="scientific">mine drainage metagenome</name>
    <dbReference type="NCBI Taxonomy" id="410659"/>
    <lineage>
        <taxon>unclassified sequences</taxon>
        <taxon>metagenomes</taxon>
        <taxon>ecological metagenomes</taxon>
    </lineage>
</organism>
<reference evidence="4" key="2">
    <citation type="journal article" date="2014" name="ISME J.">
        <title>Microbial stratification in low pH oxic and suboxic macroscopic growths along an acid mine drainage.</title>
        <authorList>
            <person name="Mendez-Garcia C."/>
            <person name="Mesa V."/>
            <person name="Sprenger R.R."/>
            <person name="Richter M."/>
            <person name="Diez M.S."/>
            <person name="Solano J."/>
            <person name="Bargiela R."/>
            <person name="Golyshina O.V."/>
            <person name="Manteca A."/>
            <person name="Ramos J.L."/>
            <person name="Gallego J.R."/>
            <person name="Llorente I."/>
            <person name="Martins Dos Santos V.A."/>
            <person name="Jensen O.N."/>
            <person name="Pelaez A.I."/>
            <person name="Sanchez J."/>
            <person name="Ferrer M."/>
        </authorList>
    </citation>
    <scope>NUCLEOTIDE SEQUENCE</scope>
</reference>
<dbReference type="GO" id="GO:0000175">
    <property type="term" value="F:3'-5'-RNA exonuclease activity"/>
    <property type="evidence" value="ECO:0007669"/>
    <property type="project" value="TreeGrafter"/>
</dbReference>
<dbReference type="SUPFAM" id="SSF46915">
    <property type="entry name" value="Polynucleotide phosphorylase/guanosine pentaphosphate synthase (PNPase/GPSI), domain 3"/>
    <property type="match status" value="1"/>
</dbReference>
<dbReference type="GO" id="GO:0004654">
    <property type="term" value="F:polyribonucleotide nucleotidyltransferase activity"/>
    <property type="evidence" value="ECO:0007669"/>
    <property type="project" value="InterPro"/>
</dbReference>
<feature type="non-terminal residue" evidence="4">
    <location>
        <position position="1"/>
    </location>
</feature>
<dbReference type="InterPro" id="IPR020568">
    <property type="entry name" value="Ribosomal_Su5_D2-typ_SF"/>
</dbReference>
<dbReference type="InterPro" id="IPR001247">
    <property type="entry name" value="ExoRNase_PH_dom1"/>
</dbReference>
<gene>
    <name evidence="4" type="ORF">B1A_21975</name>
</gene>
<feature type="domain" description="Exoribonuclease phosphorolytic" evidence="2">
    <location>
        <begin position="93"/>
        <end position="225"/>
    </location>
</feature>
<dbReference type="InterPro" id="IPR015848">
    <property type="entry name" value="PNPase_PH_RNA-bd_bac/org-type"/>
</dbReference>
<dbReference type="GO" id="GO:0005829">
    <property type="term" value="C:cytosol"/>
    <property type="evidence" value="ECO:0007669"/>
    <property type="project" value="TreeGrafter"/>
</dbReference>
<accession>T0XZ44</accession>
<evidence type="ECO:0000259" key="2">
    <source>
        <dbReference type="Pfam" id="PF01138"/>
    </source>
</evidence>
<reference evidence="4" key="1">
    <citation type="submission" date="2013-08" db="EMBL/GenBank/DDBJ databases">
        <authorList>
            <person name="Mendez C."/>
            <person name="Richter M."/>
            <person name="Ferrer M."/>
            <person name="Sanchez J."/>
        </authorList>
    </citation>
    <scope>NUCLEOTIDE SEQUENCE</scope>
</reference>
<dbReference type="GO" id="GO:0003723">
    <property type="term" value="F:RNA binding"/>
    <property type="evidence" value="ECO:0007669"/>
    <property type="project" value="UniProtKB-KW"/>
</dbReference>
<dbReference type="Pfam" id="PF01138">
    <property type="entry name" value="RNase_PH"/>
    <property type="match status" value="1"/>
</dbReference>
<dbReference type="PANTHER" id="PTHR11252">
    <property type="entry name" value="POLYRIBONUCLEOTIDE NUCLEOTIDYLTRANSFERASE"/>
    <property type="match status" value="1"/>
</dbReference>
<sequence length="270" mass="29232">WQAPAHDAELAGAVDGKAREPLAQAYSITEKQQRYTRIGQIKTETLEALAGGEAPRWSGEQVEAALFKLESDIVRQRILKGEPRIDGRDCQTVRPITVKVGVLPRTHGSALFTRGETQAMVVTTLGTTRDAQIIDALEGERREPFMLHYNFPPFSVGETGMMGSPKRREIGHGNLARRGVNAVMPNMMSFPYVIRIVSEILESNGSSSMATVCGASLSLMDAGVPIKAPVAGVAMGLVLEGARYKVLTDILGDEDHLGDMDFKVAGTQRA</sequence>
<dbReference type="InterPro" id="IPR036456">
    <property type="entry name" value="PNPase_PH_RNA-bd_sf"/>
</dbReference>
<dbReference type="InterPro" id="IPR027408">
    <property type="entry name" value="PNPase/RNase_PH_dom_sf"/>
</dbReference>
<dbReference type="SUPFAM" id="SSF55666">
    <property type="entry name" value="Ribonuclease PH domain 2-like"/>
    <property type="match status" value="1"/>
</dbReference>
<proteinExistence type="predicted"/>
<dbReference type="GO" id="GO:0006396">
    <property type="term" value="P:RNA processing"/>
    <property type="evidence" value="ECO:0007669"/>
    <property type="project" value="InterPro"/>
</dbReference>
<dbReference type="PANTHER" id="PTHR11252:SF0">
    <property type="entry name" value="POLYRIBONUCLEOTIDE NUCLEOTIDYLTRANSFERASE 1, MITOCHONDRIAL"/>
    <property type="match status" value="1"/>
</dbReference>
<comment type="caution">
    <text evidence="4">The sequence shown here is derived from an EMBL/GenBank/DDBJ whole genome shotgun (WGS) entry which is preliminary data.</text>
</comment>
<feature type="domain" description="Polyribonucleotide nucleotidyltransferase RNA-binding" evidence="3">
    <location>
        <begin position="10"/>
        <end position="89"/>
    </location>
</feature>
<keyword evidence="4" id="KW-0808">Transferase</keyword>